<dbReference type="AlphaFoldDB" id="A0A2T5B649"/>
<dbReference type="EMBL" id="PZZZ01000005">
    <property type="protein sequence ID" value="PTM94465.1"/>
    <property type="molecule type" value="Genomic_DNA"/>
</dbReference>
<dbReference type="Proteomes" id="UP000241247">
    <property type="component" value="Unassembled WGS sequence"/>
</dbReference>
<feature type="coiled-coil region" evidence="1">
    <location>
        <begin position="388"/>
        <end position="422"/>
    </location>
</feature>
<organism evidence="3 4">
    <name type="scientific">Mycoplana dimorpha</name>
    <dbReference type="NCBI Taxonomy" id="28320"/>
    <lineage>
        <taxon>Bacteria</taxon>
        <taxon>Pseudomonadati</taxon>
        <taxon>Pseudomonadota</taxon>
        <taxon>Alphaproteobacteria</taxon>
        <taxon>Hyphomicrobiales</taxon>
        <taxon>Rhizobiaceae</taxon>
        <taxon>Mycoplana</taxon>
    </lineage>
</organism>
<keyword evidence="1" id="KW-0175">Coiled coil</keyword>
<evidence type="ECO:0000256" key="2">
    <source>
        <dbReference type="SAM" id="MobiDB-lite"/>
    </source>
</evidence>
<feature type="compositionally biased region" description="Basic and acidic residues" evidence="2">
    <location>
        <begin position="232"/>
        <end position="255"/>
    </location>
</feature>
<name>A0A2T5B649_MYCDI</name>
<sequence>MLEVLEMLAREFKFEPTRAVVVEHRKARSTGDAADVHWHILVGEIDPITGRVLKSSFDRILHELVARWSEYRFGHKFVPGKHTASIIKGLHKRGYECIAIKLEQIAGLVTEISPEAFTHAQHQEKKRLGIDLPNARNLVAEAVAKAMSRTELAADLAAFGLTIEAGSKPATWIVNNADGVLVGALHRLARRRKSEIISLMEKTNVITTSFDRTGNTAGYTSHPAIDGAQGRSSDDRGRDAYRDTEQGSRHLRADSFGHSAPPSAAQPGGKSQRRHLTTPLLIGLDKLRAPLSEMLGRANASALTSAESIVFELGQMEEEALRDLRRPIPEFSRPPRLKTAKNNIQTAQANLTAATNQRWDIAEQLLKTSKVRWWYHLVGIAARRRGRVHQLKERLSSVDAEVRSLQHNLAAAQSALRREERATKDEYAARVQDIIRRQKAAQSTLRIIEAANAILRSHPEAAHGGLQFILGTARKNIDFKCAEDDDELTATYISAPLPKA</sequence>
<evidence type="ECO:0000313" key="4">
    <source>
        <dbReference type="Proteomes" id="UP000241247"/>
    </source>
</evidence>
<protein>
    <submittedName>
        <fullName evidence="3">Uncharacterized protein</fullName>
    </submittedName>
</protein>
<feature type="compositionally biased region" description="Polar residues" evidence="2">
    <location>
        <begin position="210"/>
        <end position="219"/>
    </location>
</feature>
<reference evidence="3 4" key="1">
    <citation type="submission" date="2018-04" db="EMBL/GenBank/DDBJ databases">
        <title>Genomic Encyclopedia of Type Strains, Phase IV (KMG-IV): sequencing the most valuable type-strain genomes for metagenomic binning, comparative biology and taxonomic classification.</title>
        <authorList>
            <person name="Goeker M."/>
        </authorList>
    </citation>
    <scope>NUCLEOTIDE SEQUENCE [LARGE SCALE GENOMIC DNA]</scope>
    <source>
        <strain evidence="3 4">DSM 7138</strain>
    </source>
</reference>
<comment type="caution">
    <text evidence="3">The sequence shown here is derived from an EMBL/GenBank/DDBJ whole genome shotgun (WGS) entry which is preliminary data.</text>
</comment>
<evidence type="ECO:0000313" key="3">
    <source>
        <dbReference type="EMBL" id="PTM94465.1"/>
    </source>
</evidence>
<feature type="region of interest" description="Disordered" evidence="2">
    <location>
        <begin position="210"/>
        <end position="275"/>
    </location>
</feature>
<proteinExistence type="predicted"/>
<evidence type="ECO:0000256" key="1">
    <source>
        <dbReference type="SAM" id="Coils"/>
    </source>
</evidence>
<accession>A0A2T5B649</accession>
<keyword evidence="4" id="KW-1185">Reference proteome</keyword>
<gene>
    <name evidence="3" type="ORF">C7449_105369</name>
</gene>